<evidence type="ECO:0000256" key="7">
    <source>
        <dbReference type="PROSITE-ProRule" id="PRU01091"/>
    </source>
</evidence>
<accession>A0A7X0RX53</accession>
<evidence type="ECO:0000259" key="8">
    <source>
        <dbReference type="PROSITE" id="PS50110"/>
    </source>
</evidence>
<dbReference type="CDD" id="cd17574">
    <property type="entry name" value="REC_OmpR"/>
    <property type="match status" value="1"/>
</dbReference>
<dbReference type="GO" id="GO:0006355">
    <property type="term" value="P:regulation of DNA-templated transcription"/>
    <property type="evidence" value="ECO:0007669"/>
    <property type="project" value="InterPro"/>
</dbReference>
<dbReference type="EMBL" id="JACJVP010000042">
    <property type="protein sequence ID" value="MBB6673965.1"/>
    <property type="molecule type" value="Genomic_DNA"/>
</dbReference>
<dbReference type="SMART" id="SM00862">
    <property type="entry name" value="Trans_reg_C"/>
    <property type="match status" value="1"/>
</dbReference>
<feature type="modified residue" description="4-aspartylphosphate" evidence="6">
    <location>
        <position position="53"/>
    </location>
</feature>
<feature type="domain" description="Response regulatory" evidence="8">
    <location>
        <begin position="4"/>
        <end position="117"/>
    </location>
</feature>
<dbReference type="AlphaFoldDB" id="A0A7X0RX53"/>
<keyword evidence="5" id="KW-0804">Transcription</keyword>
<keyword evidence="3" id="KW-0805">Transcription regulation</keyword>
<keyword evidence="4 7" id="KW-0238">DNA-binding</keyword>
<dbReference type="RefSeq" id="WP_185671812.1">
    <property type="nucleotide sequence ID" value="NZ_JACJVP010000042.1"/>
</dbReference>
<evidence type="ECO:0000313" key="11">
    <source>
        <dbReference type="Proteomes" id="UP000547209"/>
    </source>
</evidence>
<dbReference type="InterPro" id="IPR011006">
    <property type="entry name" value="CheY-like_superfamily"/>
</dbReference>
<dbReference type="InterPro" id="IPR001789">
    <property type="entry name" value="Sig_transdc_resp-reg_receiver"/>
</dbReference>
<dbReference type="Proteomes" id="UP000547209">
    <property type="component" value="Unassembled WGS sequence"/>
</dbReference>
<dbReference type="CDD" id="cd00383">
    <property type="entry name" value="trans_reg_C"/>
    <property type="match status" value="1"/>
</dbReference>
<dbReference type="SUPFAM" id="SSF46894">
    <property type="entry name" value="C-terminal effector domain of the bipartite response regulators"/>
    <property type="match status" value="1"/>
</dbReference>
<proteinExistence type="predicted"/>
<reference evidence="10 11" key="1">
    <citation type="submission" date="2020-08" db="EMBL/GenBank/DDBJ databases">
        <title>Cohnella phylogeny.</title>
        <authorList>
            <person name="Dunlap C."/>
        </authorList>
    </citation>
    <scope>NUCLEOTIDE SEQUENCE [LARGE SCALE GENOMIC DNA]</scope>
    <source>
        <strain evidence="10 11">DSM 28246</strain>
    </source>
</reference>
<dbReference type="Gene3D" id="1.10.10.10">
    <property type="entry name" value="Winged helix-like DNA-binding domain superfamily/Winged helix DNA-binding domain"/>
    <property type="match status" value="1"/>
</dbReference>
<evidence type="ECO:0000256" key="6">
    <source>
        <dbReference type="PROSITE-ProRule" id="PRU00169"/>
    </source>
</evidence>
<evidence type="ECO:0000259" key="9">
    <source>
        <dbReference type="PROSITE" id="PS51755"/>
    </source>
</evidence>
<dbReference type="InterPro" id="IPR036388">
    <property type="entry name" value="WH-like_DNA-bd_sf"/>
</dbReference>
<dbReference type="Gene3D" id="6.10.250.690">
    <property type="match status" value="1"/>
</dbReference>
<evidence type="ECO:0000256" key="3">
    <source>
        <dbReference type="ARBA" id="ARBA00023015"/>
    </source>
</evidence>
<comment type="caution">
    <text evidence="10">The sequence shown here is derived from an EMBL/GenBank/DDBJ whole genome shotgun (WGS) entry which is preliminary data.</text>
</comment>
<dbReference type="PANTHER" id="PTHR48111:SF1">
    <property type="entry name" value="TWO-COMPONENT RESPONSE REGULATOR ORR33"/>
    <property type="match status" value="1"/>
</dbReference>
<dbReference type="PROSITE" id="PS51755">
    <property type="entry name" value="OMPR_PHOB"/>
    <property type="match status" value="1"/>
</dbReference>
<name>A0A7X0RX53_9BACL</name>
<protein>
    <submittedName>
        <fullName evidence="10">Response regulator transcription factor</fullName>
    </submittedName>
</protein>
<dbReference type="Pfam" id="PF00486">
    <property type="entry name" value="Trans_reg_C"/>
    <property type="match status" value="1"/>
</dbReference>
<dbReference type="SUPFAM" id="SSF52172">
    <property type="entry name" value="CheY-like"/>
    <property type="match status" value="1"/>
</dbReference>
<dbReference type="InterPro" id="IPR016032">
    <property type="entry name" value="Sig_transdc_resp-reg_C-effctor"/>
</dbReference>
<dbReference type="GO" id="GO:0000156">
    <property type="term" value="F:phosphorelay response regulator activity"/>
    <property type="evidence" value="ECO:0007669"/>
    <property type="project" value="TreeGrafter"/>
</dbReference>
<feature type="DNA-binding region" description="OmpR/PhoB-type" evidence="7">
    <location>
        <begin position="127"/>
        <end position="226"/>
    </location>
</feature>
<dbReference type="GO" id="GO:0032993">
    <property type="term" value="C:protein-DNA complex"/>
    <property type="evidence" value="ECO:0007669"/>
    <property type="project" value="TreeGrafter"/>
</dbReference>
<keyword evidence="11" id="KW-1185">Reference proteome</keyword>
<feature type="domain" description="OmpR/PhoB-type" evidence="9">
    <location>
        <begin position="127"/>
        <end position="226"/>
    </location>
</feature>
<dbReference type="Pfam" id="PF00072">
    <property type="entry name" value="Response_reg"/>
    <property type="match status" value="1"/>
</dbReference>
<keyword evidence="1 6" id="KW-0597">Phosphoprotein</keyword>
<dbReference type="PANTHER" id="PTHR48111">
    <property type="entry name" value="REGULATOR OF RPOS"/>
    <property type="match status" value="1"/>
</dbReference>
<dbReference type="InterPro" id="IPR039420">
    <property type="entry name" value="WalR-like"/>
</dbReference>
<evidence type="ECO:0000313" key="10">
    <source>
        <dbReference type="EMBL" id="MBB6673965.1"/>
    </source>
</evidence>
<dbReference type="GO" id="GO:0000976">
    <property type="term" value="F:transcription cis-regulatory region binding"/>
    <property type="evidence" value="ECO:0007669"/>
    <property type="project" value="TreeGrafter"/>
</dbReference>
<evidence type="ECO:0000256" key="2">
    <source>
        <dbReference type="ARBA" id="ARBA00023012"/>
    </source>
</evidence>
<evidence type="ECO:0000256" key="1">
    <source>
        <dbReference type="ARBA" id="ARBA00022553"/>
    </source>
</evidence>
<dbReference type="InterPro" id="IPR001867">
    <property type="entry name" value="OmpR/PhoB-type_DNA-bd"/>
</dbReference>
<dbReference type="SMART" id="SM00448">
    <property type="entry name" value="REC"/>
    <property type="match status" value="1"/>
</dbReference>
<dbReference type="GO" id="GO:0005829">
    <property type="term" value="C:cytosol"/>
    <property type="evidence" value="ECO:0007669"/>
    <property type="project" value="TreeGrafter"/>
</dbReference>
<dbReference type="FunFam" id="3.40.50.2300:FF:000001">
    <property type="entry name" value="DNA-binding response regulator PhoB"/>
    <property type="match status" value="1"/>
</dbReference>
<dbReference type="Gene3D" id="3.40.50.2300">
    <property type="match status" value="1"/>
</dbReference>
<keyword evidence="2" id="KW-0902">Two-component regulatory system</keyword>
<evidence type="ECO:0000256" key="4">
    <source>
        <dbReference type="ARBA" id="ARBA00023125"/>
    </source>
</evidence>
<evidence type="ECO:0000256" key="5">
    <source>
        <dbReference type="ARBA" id="ARBA00023163"/>
    </source>
</evidence>
<gene>
    <name evidence="10" type="ORF">H7C19_25095</name>
</gene>
<organism evidence="10 11">
    <name type="scientific">Cohnella nanjingensis</name>
    <dbReference type="NCBI Taxonomy" id="1387779"/>
    <lineage>
        <taxon>Bacteria</taxon>
        <taxon>Bacillati</taxon>
        <taxon>Bacillota</taxon>
        <taxon>Bacilli</taxon>
        <taxon>Bacillales</taxon>
        <taxon>Paenibacillaceae</taxon>
        <taxon>Cohnella</taxon>
    </lineage>
</organism>
<sequence>MVTTLLLVDDEKRIVEAMSEYLRNEGYKIVTARTGREALDVAKAEKPDLVVLDWMLPEMSGIDVCRELRRSVNCGIIMLTAKTEEVDMIIGLEVGADDYMTKPFSLRELTARIRSVLRRIHGRTDEIGMIQRDRLTIHESKYQVLKDDKEVVLTPTEFKMLMTLAAKPGIVYSRLQLMKAAMEDDFVNYERTADSHISNLRKKIEDDPSDPKYIQTIYGFGYRFGDRL</sequence>
<dbReference type="PROSITE" id="PS50110">
    <property type="entry name" value="RESPONSE_REGULATORY"/>
    <property type="match status" value="1"/>
</dbReference>